<dbReference type="Pfam" id="PF09346">
    <property type="entry name" value="SMI1_KNR4"/>
    <property type="match status" value="1"/>
</dbReference>
<dbReference type="SUPFAM" id="SSF160631">
    <property type="entry name" value="SMI1/KNR4-like"/>
    <property type="match status" value="1"/>
</dbReference>
<proteinExistence type="predicted"/>
<reference evidence="2" key="1">
    <citation type="submission" date="2018-08" db="EMBL/GenBank/DDBJ databases">
        <title>A genome reference for cultivated species of the human gut microbiota.</title>
        <authorList>
            <person name="Zou Y."/>
            <person name="Xue W."/>
            <person name="Luo G."/>
        </authorList>
    </citation>
    <scope>NUCLEOTIDE SEQUENCE [LARGE SCALE GENOMIC DNA]</scope>
    <source>
        <strain evidence="2">TF05-5AC</strain>
    </source>
</reference>
<dbReference type="RefSeq" id="WP_117544366.1">
    <property type="nucleotide sequence ID" value="NZ_JBKUNB010000014.1"/>
</dbReference>
<dbReference type="Gene3D" id="3.40.1580.10">
    <property type="entry name" value="SMI1/KNR4-like"/>
    <property type="match status" value="1"/>
</dbReference>
<name>A0A3E3I6Z8_9FIRM</name>
<dbReference type="SMART" id="SM00860">
    <property type="entry name" value="SMI1_KNR4"/>
    <property type="match status" value="1"/>
</dbReference>
<dbReference type="GeneID" id="97987105"/>
<sequence>MEEKYHPSPDSPTEIPFHPAHASYLKSLVTQAGARDPSHLIFGADRHKYKLNPPASPEQVRRFEEKHNLLLPEEYKFFLTQIGNGGAGPYYGLYSLDEAERYTEYLETTQTAAKQKDEEVPVPAFIDRRMTPEDWAVRMEELDNCSDDEYDSLIYKLCAGMLVIGTQGCTYDTVLMCRGSERGKIVYIDWNLEPEYGPFFTGMPFLYWYEMYFQEILQDHNLTSYGYLCLKSEEELVKDFCEMDKKTAVEDNRDVPPLNKEQLLSSLFRFKTAAAETIDFLAALKEPELDAMRTELLFRFDLHRGREVFEQLLSGSNPDAAICCARRLPEGEKCRYYQPMLQLLYGENVTEKNRLLYFLHDCKCRRAGDIIVFAMDNNNKEETRKTAVYVIGTCDDKMNYVRELSELMRGESYWLAHTALQAVFRSKCRKLDDTYLWMWKKYKTDRMMSANLKIAFQTNGISPQ</sequence>
<evidence type="ECO:0000313" key="3">
    <source>
        <dbReference type="Proteomes" id="UP000260812"/>
    </source>
</evidence>
<comment type="caution">
    <text evidence="2">The sequence shown here is derived from an EMBL/GenBank/DDBJ whole genome shotgun (WGS) entry which is preliminary data.</text>
</comment>
<organism evidence="2 3">
    <name type="scientific">Eisenbergiella massiliensis</name>
    <dbReference type="NCBI Taxonomy" id="1720294"/>
    <lineage>
        <taxon>Bacteria</taxon>
        <taxon>Bacillati</taxon>
        <taxon>Bacillota</taxon>
        <taxon>Clostridia</taxon>
        <taxon>Lachnospirales</taxon>
        <taxon>Lachnospiraceae</taxon>
        <taxon>Eisenbergiella</taxon>
    </lineage>
</organism>
<protein>
    <submittedName>
        <fullName evidence="2">SMI1/KNR4 family protein</fullName>
    </submittedName>
</protein>
<evidence type="ECO:0000313" key="2">
    <source>
        <dbReference type="EMBL" id="RGE61770.1"/>
    </source>
</evidence>
<evidence type="ECO:0000259" key="1">
    <source>
        <dbReference type="SMART" id="SM00860"/>
    </source>
</evidence>
<dbReference type="InterPro" id="IPR037883">
    <property type="entry name" value="Knr4/Smi1-like_sf"/>
</dbReference>
<dbReference type="EMBL" id="QVLV01000005">
    <property type="protein sequence ID" value="RGE61770.1"/>
    <property type="molecule type" value="Genomic_DNA"/>
</dbReference>
<dbReference type="AlphaFoldDB" id="A0A3E3I6Z8"/>
<keyword evidence="3" id="KW-1185">Reference proteome</keyword>
<accession>A0A3E3I6Z8</accession>
<gene>
    <name evidence="2" type="ORF">DXC51_09480</name>
</gene>
<dbReference type="Proteomes" id="UP000260812">
    <property type="component" value="Unassembled WGS sequence"/>
</dbReference>
<dbReference type="InterPro" id="IPR018958">
    <property type="entry name" value="Knr4/Smi1-like_dom"/>
</dbReference>
<feature type="domain" description="Knr4/Smi1-like" evidence="1">
    <location>
        <begin position="54"/>
        <end position="215"/>
    </location>
</feature>